<gene>
    <name evidence="1" type="ORF">SMTD_LOCUS5440</name>
</gene>
<evidence type="ECO:0000313" key="1">
    <source>
        <dbReference type="EMBL" id="VDP28630.1"/>
    </source>
</evidence>
<organism evidence="1 2">
    <name type="scientific">Schistosoma mattheei</name>
    <dbReference type="NCBI Taxonomy" id="31246"/>
    <lineage>
        <taxon>Eukaryota</taxon>
        <taxon>Metazoa</taxon>
        <taxon>Spiralia</taxon>
        <taxon>Lophotrochozoa</taxon>
        <taxon>Platyhelminthes</taxon>
        <taxon>Trematoda</taxon>
        <taxon>Digenea</taxon>
        <taxon>Strigeidida</taxon>
        <taxon>Schistosomatoidea</taxon>
        <taxon>Schistosomatidae</taxon>
        <taxon>Schistosoma</taxon>
    </lineage>
</organism>
<proteinExistence type="predicted"/>
<dbReference type="STRING" id="31246.A0A183NTK4"/>
<dbReference type="Proteomes" id="UP000269396">
    <property type="component" value="Unassembled WGS sequence"/>
</dbReference>
<evidence type="ECO:0000313" key="2">
    <source>
        <dbReference type="Proteomes" id="UP000269396"/>
    </source>
</evidence>
<accession>A0A183NTK4</accession>
<name>A0A183NTK4_9TREM</name>
<dbReference type="EMBL" id="UZAL01027032">
    <property type="protein sequence ID" value="VDP28630.1"/>
    <property type="molecule type" value="Genomic_DNA"/>
</dbReference>
<dbReference type="AlphaFoldDB" id="A0A183NTK4"/>
<protein>
    <submittedName>
        <fullName evidence="1">Uncharacterized protein</fullName>
    </submittedName>
</protein>
<dbReference type="InterPro" id="IPR019183">
    <property type="entry name" value="NAA25_NatB_aux_su"/>
</dbReference>
<keyword evidence="2" id="KW-1185">Reference proteome</keyword>
<sequence length="465" mass="52783">MCDLTFHKRMHLIVKPSPSLAMCTSIVATQSQVDDISSVHSLYQKIITLSNSMVTEAEEFLVAAYRKHAYTKVREFTQFISQLHNADVFLTVRVEMLHWQLIVSQHDFDTLLEQLGQAQISIDNVTKQLPMIVDCRDFSVTPNFDQYERVENVRLSFDHLSWSVMVKRDQILRTFPDLPDVSCASLYCYGPYRRVLSIGIELILGLHGLVSENSSAFTKKSMDYLLQSLYESFLSGQLTSEDTDIPKVYPAINTSLLSSPKDDHLPNGISSDNDFVHPGGVLLILTMFYESISLATLLVSMIQSALRPRSHYHHEINKYQKRKNKKDKVINTNSNHSPILSLLDNFAVGLYYTTTKLVTITDQLVEVTDCWSTWCHDVSCKEFQLIASNACTHVLSEDFLVQYPVLKPPNCAFEELSKVYEKSFNRIAAGLRVKSSCLQNITTELAVYQSRTHEIVSVQNSNSSP</sequence>
<reference evidence="1 2" key="1">
    <citation type="submission" date="2018-11" db="EMBL/GenBank/DDBJ databases">
        <authorList>
            <consortium name="Pathogen Informatics"/>
        </authorList>
    </citation>
    <scope>NUCLEOTIDE SEQUENCE [LARGE SCALE GENOMIC DNA]</scope>
    <source>
        <strain>Denwood</strain>
        <strain evidence="2">Zambia</strain>
    </source>
</reference>
<dbReference type="Pfam" id="PF09797">
    <property type="entry name" value="NatB_MDM20"/>
    <property type="match status" value="1"/>
</dbReference>